<keyword evidence="3" id="KW-1185">Reference proteome</keyword>
<dbReference type="PANTHER" id="PTHR17630">
    <property type="entry name" value="DIENELACTONE HYDROLASE"/>
    <property type="match status" value="1"/>
</dbReference>
<dbReference type="PANTHER" id="PTHR17630:SF44">
    <property type="entry name" value="PROTEIN AIM2"/>
    <property type="match status" value="1"/>
</dbReference>
<name>A0A430L0U1_9HYPO</name>
<sequence length="253" mass="28247">MTSHPPSSCCYKGVKHEGTAAGRLKAYDDFEVYISEPANHSSKGILFITDVVGHKFINAQLLADQFAANGYSKHVEGWYFVMIPDLFHGDPVPLNHPEEFDIMAWLQGAYNGNKFQHLPPSVDPIIEKSLSIMRSEIGAVGYCFGAKYVVRFLDNVKLHAGFMAHPSFVERAELEAIKAPLTIAAAEDDFMFPPDKRKESEEILGKLDIPTQINLYLGNSHGFAVRCDLSVSRQKLAKEAAFMQAVLWFDTHL</sequence>
<reference evidence="2 3" key="1">
    <citation type="submission" date="2017-06" db="EMBL/GenBank/DDBJ databases">
        <title>Comparative genomic analysis of Ambrosia Fusariam Clade fungi.</title>
        <authorList>
            <person name="Stajich J.E."/>
            <person name="Carrillo J."/>
            <person name="Kijimoto T."/>
            <person name="Eskalen A."/>
            <person name="O'Donnell K."/>
            <person name="Kasson M."/>
        </authorList>
    </citation>
    <scope>NUCLEOTIDE SEQUENCE [LARGE SCALE GENOMIC DNA]</scope>
    <source>
        <strain evidence="2 3">UCR1854</strain>
    </source>
</reference>
<evidence type="ECO:0000313" key="2">
    <source>
        <dbReference type="EMBL" id="RTE69361.1"/>
    </source>
</evidence>
<feature type="domain" description="Dienelactone hydrolase" evidence="1">
    <location>
        <begin position="30"/>
        <end position="252"/>
    </location>
</feature>
<protein>
    <recommendedName>
        <fullName evidence="1">Dienelactone hydrolase domain-containing protein</fullName>
    </recommendedName>
</protein>
<evidence type="ECO:0000259" key="1">
    <source>
        <dbReference type="Pfam" id="PF01738"/>
    </source>
</evidence>
<gene>
    <name evidence="2" type="ORF">BHE90_016259</name>
</gene>
<dbReference type="SUPFAM" id="SSF53474">
    <property type="entry name" value="alpha/beta-Hydrolases"/>
    <property type="match status" value="1"/>
</dbReference>
<dbReference type="Proteomes" id="UP000287124">
    <property type="component" value="Unassembled WGS sequence"/>
</dbReference>
<dbReference type="InterPro" id="IPR029058">
    <property type="entry name" value="AB_hydrolase_fold"/>
</dbReference>
<evidence type="ECO:0000313" key="3">
    <source>
        <dbReference type="Proteomes" id="UP000287124"/>
    </source>
</evidence>
<dbReference type="InterPro" id="IPR002925">
    <property type="entry name" value="Dienelactn_hydro"/>
</dbReference>
<dbReference type="Pfam" id="PF01738">
    <property type="entry name" value="DLH"/>
    <property type="match status" value="1"/>
</dbReference>
<dbReference type="GO" id="GO:0016787">
    <property type="term" value="F:hydrolase activity"/>
    <property type="evidence" value="ECO:0007669"/>
    <property type="project" value="InterPro"/>
</dbReference>
<organism evidence="2 3">
    <name type="scientific">Fusarium euwallaceae</name>
    <dbReference type="NCBI Taxonomy" id="1147111"/>
    <lineage>
        <taxon>Eukaryota</taxon>
        <taxon>Fungi</taxon>
        <taxon>Dikarya</taxon>
        <taxon>Ascomycota</taxon>
        <taxon>Pezizomycotina</taxon>
        <taxon>Sordariomycetes</taxon>
        <taxon>Hypocreomycetidae</taxon>
        <taxon>Hypocreales</taxon>
        <taxon>Nectriaceae</taxon>
        <taxon>Fusarium</taxon>
        <taxon>Fusarium solani species complex</taxon>
    </lineage>
</organism>
<dbReference type="EMBL" id="MIKF01000589">
    <property type="protein sequence ID" value="RTE69361.1"/>
    <property type="molecule type" value="Genomic_DNA"/>
</dbReference>
<proteinExistence type="predicted"/>
<comment type="caution">
    <text evidence="2">The sequence shown here is derived from an EMBL/GenBank/DDBJ whole genome shotgun (WGS) entry which is preliminary data.</text>
</comment>
<accession>A0A430L0U1</accession>
<dbReference type="Gene3D" id="3.40.50.1820">
    <property type="entry name" value="alpha/beta hydrolase"/>
    <property type="match status" value="1"/>
</dbReference>
<dbReference type="AlphaFoldDB" id="A0A430L0U1"/>